<evidence type="ECO:0000313" key="4">
    <source>
        <dbReference type="RefSeq" id="XP_035544603.1"/>
    </source>
</evidence>
<dbReference type="OrthoDB" id="1752183at2759"/>
<name>A0A6P9EKQ7_JUGRE</name>
<dbReference type="KEGG" id="jre:118347995"/>
<dbReference type="Gene3D" id="3.30.420.10">
    <property type="entry name" value="Ribonuclease H-like superfamily/Ribonuclease H"/>
    <property type="match status" value="1"/>
</dbReference>
<keyword evidence="1" id="KW-1133">Transmembrane helix</keyword>
<dbReference type="InterPro" id="IPR036397">
    <property type="entry name" value="RNaseH_sf"/>
</dbReference>
<accession>A0A6P9EKQ7</accession>
<organism evidence="3 4">
    <name type="scientific">Juglans regia</name>
    <name type="common">English walnut</name>
    <dbReference type="NCBI Taxonomy" id="51240"/>
    <lineage>
        <taxon>Eukaryota</taxon>
        <taxon>Viridiplantae</taxon>
        <taxon>Streptophyta</taxon>
        <taxon>Embryophyta</taxon>
        <taxon>Tracheophyta</taxon>
        <taxon>Spermatophyta</taxon>
        <taxon>Magnoliopsida</taxon>
        <taxon>eudicotyledons</taxon>
        <taxon>Gunneridae</taxon>
        <taxon>Pentapetalae</taxon>
        <taxon>rosids</taxon>
        <taxon>fabids</taxon>
        <taxon>Fagales</taxon>
        <taxon>Juglandaceae</taxon>
        <taxon>Juglans</taxon>
    </lineage>
</organism>
<evidence type="ECO:0000256" key="1">
    <source>
        <dbReference type="SAM" id="Phobius"/>
    </source>
</evidence>
<dbReference type="SUPFAM" id="SSF53098">
    <property type="entry name" value="Ribonuclease H-like"/>
    <property type="match status" value="1"/>
</dbReference>
<evidence type="ECO:0000313" key="3">
    <source>
        <dbReference type="Proteomes" id="UP000235220"/>
    </source>
</evidence>
<evidence type="ECO:0000259" key="2">
    <source>
        <dbReference type="Pfam" id="PF13456"/>
    </source>
</evidence>
<dbReference type="InterPro" id="IPR053151">
    <property type="entry name" value="RNase_H-like"/>
</dbReference>
<dbReference type="PANTHER" id="PTHR47723:SF19">
    <property type="entry name" value="POLYNUCLEOTIDYL TRANSFERASE, RIBONUCLEASE H-LIKE SUPERFAMILY PROTEIN"/>
    <property type="match status" value="1"/>
</dbReference>
<keyword evidence="3" id="KW-1185">Reference proteome</keyword>
<protein>
    <submittedName>
        <fullName evidence="4">Uncharacterized protein LOC118347995</fullName>
    </submittedName>
</protein>
<dbReference type="GO" id="GO:0004523">
    <property type="term" value="F:RNA-DNA hybrid ribonuclease activity"/>
    <property type="evidence" value="ECO:0007669"/>
    <property type="project" value="InterPro"/>
</dbReference>
<dbReference type="InParanoid" id="A0A6P9EKQ7"/>
<gene>
    <name evidence="4" type="primary">LOC118347995</name>
</gene>
<dbReference type="PANTHER" id="PTHR47723">
    <property type="entry name" value="OS05G0353850 PROTEIN"/>
    <property type="match status" value="1"/>
</dbReference>
<dbReference type="GO" id="GO:0003676">
    <property type="term" value="F:nucleic acid binding"/>
    <property type="evidence" value="ECO:0007669"/>
    <property type="project" value="InterPro"/>
</dbReference>
<dbReference type="CDD" id="cd06222">
    <property type="entry name" value="RNase_H_like"/>
    <property type="match status" value="1"/>
</dbReference>
<dbReference type="InterPro" id="IPR012337">
    <property type="entry name" value="RNaseH-like_sf"/>
</dbReference>
<dbReference type="Pfam" id="PF13456">
    <property type="entry name" value="RVT_3"/>
    <property type="match status" value="1"/>
</dbReference>
<feature type="transmembrane region" description="Helical" evidence="1">
    <location>
        <begin position="92"/>
        <end position="110"/>
    </location>
</feature>
<dbReference type="AlphaFoldDB" id="A0A6P9EKQ7"/>
<proteinExistence type="predicted"/>
<reference evidence="4" key="1">
    <citation type="submission" date="2025-08" db="UniProtKB">
        <authorList>
            <consortium name="RefSeq"/>
        </authorList>
    </citation>
    <scope>IDENTIFICATION</scope>
    <source>
        <tissue evidence="4">Leaves</tissue>
    </source>
</reference>
<feature type="domain" description="RNase H type-1" evidence="2">
    <location>
        <begin position="23"/>
        <end position="85"/>
    </location>
</feature>
<keyword evidence="1" id="KW-0472">Membrane</keyword>
<dbReference type="GeneID" id="118347995"/>
<dbReference type="InterPro" id="IPR044730">
    <property type="entry name" value="RNase_H-like_dom_plant"/>
</dbReference>
<dbReference type="InterPro" id="IPR002156">
    <property type="entry name" value="RNaseH_domain"/>
</dbReference>
<dbReference type="Proteomes" id="UP000235220">
    <property type="component" value="Chromosome 3"/>
</dbReference>
<dbReference type="RefSeq" id="XP_035544603.1">
    <property type="nucleotide sequence ID" value="XM_035688710.1"/>
</dbReference>
<keyword evidence="1" id="KW-0812">Transmembrane</keyword>
<sequence>MPKVRIPCKVCWEKLPKGWLKLNVDGSCRVNLGSCGGGGIIRDSVGNMKAAFSEKFKLGTNNGAELRAIIRGIRLCKELDIRIFVLKVIRSWWWVGSFLVFVLFGTYGIFGND</sequence>